<sequence length="138" mass="15949">MEPTVIITIVILALISILFIVVSLANKKIDKSKKNEMYDKLKELEMGMHSLDGAIRRDTVVKLDNLLSKSLQIYFGNKDLCGDNLKKAGFLFKKKEYNNIWEAHKIRNKVVHDDYEIDASEGIELYNTYKLSVERILK</sequence>
<dbReference type="AlphaFoldDB" id="A0A832QC83"/>
<feature type="transmembrane region" description="Helical" evidence="1">
    <location>
        <begin position="6"/>
        <end position="25"/>
    </location>
</feature>
<dbReference type="Proteomes" id="UP000576550">
    <property type="component" value="Unassembled WGS sequence"/>
</dbReference>
<name>A0A832QC83_9BACT</name>
<evidence type="ECO:0000256" key="1">
    <source>
        <dbReference type="SAM" id="Phobius"/>
    </source>
</evidence>
<protein>
    <recommendedName>
        <fullName evidence="4">DUF4145 domain-containing protein</fullName>
    </recommendedName>
</protein>
<gene>
    <name evidence="2" type="ORF">GX533_01890</name>
</gene>
<organism evidence="2 3">
    <name type="scientific">Candidatus Dojkabacteria bacterium</name>
    <dbReference type="NCBI Taxonomy" id="2099670"/>
    <lineage>
        <taxon>Bacteria</taxon>
        <taxon>Candidatus Dojkabacteria</taxon>
    </lineage>
</organism>
<comment type="caution">
    <text evidence="2">The sequence shown here is derived from an EMBL/GenBank/DDBJ whole genome shotgun (WGS) entry which is preliminary data.</text>
</comment>
<accession>A0A832QC83</accession>
<keyword evidence="1" id="KW-0812">Transmembrane</keyword>
<evidence type="ECO:0000313" key="2">
    <source>
        <dbReference type="EMBL" id="HHX99410.1"/>
    </source>
</evidence>
<evidence type="ECO:0008006" key="4">
    <source>
        <dbReference type="Google" id="ProtNLM"/>
    </source>
</evidence>
<dbReference type="EMBL" id="DUTP01000003">
    <property type="protein sequence ID" value="HHX99410.1"/>
    <property type="molecule type" value="Genomic_DNA"/>
</dbReference>
<keyword evidence="1" id="KW-1133">Transmembrane helix</keyword>
<proteinExistence type="predicted"/>
<reference evidence="2 3" key="1">
    <citation type="journal article" date="2020" name="Biotechnol. Biofuels">
        <title>New insights from the biogas microbiome by comprehensive genome-resolved metagenomics of nearly 1600 species originating from multiple anaerobic digesters.</title>
        <authorList>
            <person name="Campanaro S."/>
            <person name="Treu L."/>
            <person name="Rodriguez-R L.M."/>
            <person name="Kovalovszki A."/>
            <person name="Ziels R.M."/>
            <person name="Maus I."/>
            <person name="Zhu X."/>
            <person name="Kougias P.G."/>
            <person name="Basile A."/>
            <person name="Luo G."/>
            <person name="Schluter A."/>
            <person name="Konstantinidis K.T."/>
            <person name="Angelidaki I."/>
        </authorList>
    </citation>
    <scope>NUCLEOTIDE SEQUENCE [LARGE SCALE GENOMIC DNA]</scope>
    <source>
        <strain evidence="2">AS05jafATM_89</strain>
    </source>
</reference>
<evidence type="ECO:0000313" key="3">
    <source>
        <dbReference type="Proteomes" id="UP000576550"/>
    </source>
</evidence>
<keyword evidence="1" id="KW-0472">Membrane</keyword>